<dbReference type="WBParaSite" id="ES5_v2.g19769.t1">
    <property type="protein sequence ID" value="ES5_v2.g19769.t1"/>
    <property type="gene ID" value="ES5_v2.g19769"/>
</dbReference>
<protein>
    <submittedName>
        <fullName evidence="2">Uncharacterized protein</fullName>
    </submittedName>
</protein>
<organism evidence="1 2">
    <name type="scientific">Panagrolaimus sp. ES5</name>
    <dbReference type="NCBI Taxonomy" id="591445"/>
    <lineage>
        <taxon>Eukaryota</taxon>
        <taxon>Metazoa</taxon>
        <taxon>Ecdysozoa</taxon>
        <taxon>Nematoda</taxon>
        <taxon>Chromadorea</taxon>
        <taxon>Rhabditida</taxon>
        <taxon>Tylenchina</taxon>
        <taxon>Panagrolaimomorpha</taxon>
        <taxon>Panagrolaimoidea</taxon>
        <taxon>Panagrolaimidae</taxon>
        <taxon>Panagrolaimus</taxon>
    </lineage>
</organism>
<sequence length="189" mass="21704">MKMKDLQLKAILLSLQQIDHRIKRLESQTPDREILEGAVVKINGRTRNVAELSIGEFETLLVVNRQRLGPIPTLAGITELQIVEELGPYLINSFIKMKFGNFISYLAGFLLEEETFRILFLPPLGPNLRASKPQHPKRILNHNFKSAFKYFVFCLRSRFNTKADNLNNKENSKYTTFDGLDPHVGKYKG</sequence>
<evidence type="ECO:0000313" key="1">
    <source>
        <dbReference type="Proteomes" id="UP000887579"/>
    </source>
</evidence>
<name>A0AC34FR69_9BILA</name>
<reference evidence="2" key="1">
    <citation type="submission" date="2022-11" db="UniProtKB">
        <authorList>
            <consortium name="WormBaseParasite"/>
        </authorList>
    </citation>
    <scope>IDENTIFICATION</scope>
</reference>
<proteinExistence type="predicted"/>
<evidence type="ECO:0000313" key="2">
    <source>
        <dbReference type="WBParaSite" id="ES5_v2.g19769.t1"/>
    </source>
</evidence>
<dbReference type="Proteomes" id="UP000887579">
    <property type="component" value="Unplaced"/>
</dbReference>
<accession>A0AC34FR69</accession>